<organism evidence="3 4">
    <name type="scientific">Jatrophihabitans endophyticus</name>
    <dbReference type="NCBI Taxonomy" id="1206085"/>
    <lineage>
        <taxon>Bacteria</taxon>
        <taxon>Bacillati</taxon>
        <taxon>Actinomycetota</taxon>
        <taxon>Actinomycetes</taxon>
        <taxon>Jatrophihabitantales</taxon>
        <taxon>Jatrophihabitantaceae</taxon>
        <taxon>Jatrophihabitans</taxon>
    </lineage>
</organism>
<dbReference type="GO" id="GO:0000160">
    <property type="term" value="P:phosphorelay signal transduction system"/>
    <property type="evidence" value="ECO:0007669"/>
    <property type="project" value="InterPro"/>
</dbReference>
<reference evidence="3 4" key="1">
    <citation type="submission" date="2016-11" db="EMBL/GenBank/DDBJ databases">
        <authorList>
            <person name="Jaros S."/>
            <person name="Januszkiewicz K."/>
            <person name="Wedrychowicz H."/>
        </authorList>
    </citation>
    <scope>NUCLEOTIDE SEQUENCE [LARGE SCALE GENOMIC DNA]</scope>
    <source>
        <strain evidence="3 4">DSM 45627</strain>
    </source>
</reference>
<dbReference type="InterPro" id="IPR011006">
    <property type="entry name" value="CheY-like_superfamily"/>
</dbReference>
<dbReference type="SUPFAM" id="SSF52172">
    <property type="entry name" value="CheY-like"/>
    <property type="match status" value="1"/>
</dbReference>
<protein>
    <submittedName>
        <fullName evidence="3">Two-component system, chemotaxis family, response regulator CheY</fullName>
    </submittedName>
</protein>
<accession>A0A1M5IIR0</accession>
<dbReference type="Proteomes" id="UP000186132">
    <property type="component" value="Unassembled WGS sequence"/>
</dbReference>
<sequence length="120" mass="12987">MKVIVADDSRVMRQIVIRTLRQSGYKDWDVVEAEDGADALAKVQAENPDLVLSDWNMPNMTGIQFLRALRAAGNNVPFAFVTSEGSEDMRGQAASAGALGLIAKPFTPETFSDVLDTANV</sequence>
<keyword evidence="4" id="KW-1185">Reference proteome</keyword>
<keyword evidence="1" id="KW-0597">Phosphoprotein</keyword>
<evidence type="ECO:0000256" key="1">
    <source>
        <dbReference type="PROSITE-ProRule" id="PRU00169"/>
    </source>
</evidence>
<dbReference type="Pfam" id="PF00072">
    <property type="entry name" value="Response_reg"/>
    <property type="match status" value="1"/>
</dbReference>
<dbReference type="PANTHER" id="PTHR43228:SF1">
    <property type="entry name" value="TWO-COMPONENT RESPONSE REGULATOR ARR22"/>
    <property type="match status" value="1"/>
</dbReference>
<dbReference type="InterPro" id="IPR001789">
    <property type="entry name" value="Sig_transdc_resp-reg_receiver"/>
</dbReference>
<dbReference type="STRING" id="1206085.SAMN05443575_1907"/>
<dbReference type="OrthoDB" id="9800897at2"/>
<dbReference type="Gene3D" id="3.40.50.2300">
    <property type="match status" value="1"/>
</dbReference>
<evidence type="ECO:0000313" key="4">
    <source>
        <dbReference type="Proteomes" id="UP000186132"/>
    </source>
</evidence>
<dbReference type="AlphaFoldDB" id="A0A1M5IIR0"/>
<dbReference type="SMART" id="SM00448">
    <property type="entry name" value="REC"/>
    <property type="match status" value="1"/>
</dbReference>
<dbReference type="PANTHER" id="PTHR43228">
    <property type="entry name" value="TWO-COMPONENT RESPONSE REGULATOR"/>
    <property type="match status" value="1"/>
</dbReference>
<dbReference type="RefSeq" id="WP_073389007.1">
    <property type="nucleotide sequence ID" value="NZ_FQVU01000002.1"/>
</dbReference>
<name>A0A1M5IIR0_9ACTN</name>
<dbReference type="InterPro" id="IPR052048">
    <property type="entry name" value="ST_Response_Regulator"/>
</dbReference>
<evidence type="ECO:0000259" key="2">
    <source>
        <dbReference type="PROSITE" id="PS50110"/>
    </source>
</evidence>
<feature type="domain" description="Response regulatory" evidence="2">
    <location>
        <begin position="2"/>
        <end position="119"/>
    </location>
</feature>
<dbReference type="EMBL" id="FQVU01000002">
    <property type="protein sequence ID" value="SHG28151.1"/>
    <property type="molecule type" value="Genomic_DNA"/>
</dbReference>
<gene>
    <name evidence="3" type="ORF">SAMN05443575_1907</name>
</gene>
<evidence type="ECO:0000313" key="3">
    <source>
        <dbReference type="EMBL" id="SHG28151.1"/>
    </source>
</evidence>
<feature type="modified residue" description="4-aspartylphosphate" evidence="1">
    <location>
        <position position="54"/>
    </location>
</feature>
<proteinExistence type="predicted"/>
<dbReference type="PROSITE" id="PS50110">
    <property type="entry name" value="RESPONSE_REGULATORY"/>
    <property type="match status" value="1"/>
</dbReference>